<reference evidence="3 4" key="1">
    <citation type="journal article" date="2019" name="Nat. Med.">
        <title>A library of human gut bacterial isolates paired with longitudinal multiomics data enables mechanistic microbiome research.</title>
        <authorList>
            <person name="Poyet M."/>
            <person name="Groussin M."/>
            <person name="Gibbons S.M."/>
            <person name="Avila-Pacheco J."/>
            <person name="Jiang X."/>
            <person name="Kearney S.M."/>
            <person name="Perrotta A.R."/>
            <person name="Berdy B."/>
            <person name="Zhao S."/>
            <person name="Lieberman T.D."/>
            <person name="Swanson P.K."/>
            <person name="Smith M."/>
            <person name="Roesemann S."/>
            <person name="Alexander J.E."/>
            <person name="Rich S.A."/>
            <person name="Livny J."/>
            <person name="Vlamakis H."/>
            <person name="Clish C."/>
            <person name="Bullock K."/>
            <person name="Deik A."/>
            <person name="Scott J."/>
            <person name="Pierce K.A."/>
            <person name="Xavier R.J."/>
            <person name="Alm E.J."/>
        </authorList>
    </citation>
    <scope>NUCLEOTIDE SEQUENCE [LARGE SCALE GENOMIC DNA]</scope>
    <source>
        <strain evidence="1 4">BIOML-A13</strain>
        <strain evidence="2 3">BIOML-A3</strain>
    </source>
</reference>
<organism evidence="1 4">
    <name type="scientific">Phascolarctobacterium faecium</name>
    <dbReference type="NCBI Taxonomy" id="33025"/>
    <lineage>
        <taxon>Bacteria</taxon>
        <taxon>Bacillati</taxon>
        <taxon>Bacillota</taxon>
        <taxon>Negativicutes</taxon>
        <taxon>Acidaminococcales</taxon>
        <taxon>Acidaminococcaceae</taxon>
        <taxon>Phascolarctobacterium</taxon>
    </lineage>
</organism>
<accession>A0A7X2XHJ1</accession>
<dbReference type="OrthoDB" id="1807498at2"/>
<evidence type="ECO:0000313" key="1">
    <source>
        <dbReference type="EMBL" id="MTT76851.1"/>
    </source>
</evidence>
<evidence type="ECO:0000313" key="4">
    <source>
        <dbReference type="Proteomes" id="UP000484547"/>
    </source>
</evidence>
<dbReference type="AlphaFoldDB" id="A0A7X2XHJ1"/>
<dbReference type="Proteomes" id="UP000443070">
    <property type="component" value="Unassembled WGS sequence"/>
</dbReference>
<dbReference type="EMBL" id="WNBW01000015">
    <property type="protein sequence ID" value="MTU05018.1"/>
    <property type="molecule type" value="Genomic_DNA"/>
</dbReference>
<gene>
    <name evidence="1" type="ORF">GMD11_11375</name>
    <name evidence="2" type="ORF">GMD18_11560</name>
</gene>
<dbReference type="EMBL" id="WNBM01000013">
    <property type="protein sequence ID" value="MTT76851.1"/>
    <property type="molecule type" value="Genomic_DNA"/>
</dbReference>
<comment type="caution">
    <text evidence="1">The sequence shown here is derived from an EMBL/GenBank/DDBJ whole genome shotgun (WGS) entry which is preliminary data.</text>
</comment>
<proteinExistence type="predicted"/>
<evidence type="ECO:0000313" key="2">
    <source>
        <dbReference type="EMBL" id="MTU05018.1"/>
    </source>
</evidence>
<dbReference type="InterPro" id="IPR014986">
    <property type="entry name" value="XkdN-like"/>
</dbReference>
<dbReference type="Gene3D" id="3.30.2220.30">
    <property type="match status" value="1"/>
</dbReference>
<name>A0A7X2XHJ1_9FIRM</name>
<dbReference type="InterPro" id="IPR038559">
    <property type="entry name" value="XkdN-like_sf"/>
</dbReference>
<protein>
    <submittedName>
        <fullName evidence="1">XkdN-like protein</fullName>
    </submittedName>
</protein>
<dbReference type="Proteomes" id="UP000484547">
    <property type="component" value="Unassembled WGS sequence"/>
</dbReference>
<dbReference type="RefSeq" id="WP_149877476.1">
    <property type="nucleotide sequence ID" value="NZ_WNBG01000015.1"/>
</dbReference>
<dbReference type="Pfam" id="PF08890">
    <property type="entry name" value="Phage_TAC_5"/>
    <property type="match status" value="1"/>
</dbReference>
<sequence length="125" mass="13726">MSKLTDFLAGNVVDNLTAEVAVSKRIPGKFKIKVLGNQEREELSQRATIKGVYSATKFAKLVILNCVLEPALNDATLMEKVGANTPEDVIEKCLLAGEQEELFKEIVKLSGFDKNINESIETAKN</sequence>
<evidence type="ECO:0000313" key="3">
    <source>
        <dbReference type="Proteomes" id="UP000443070"/>
    </source>
</evidence>
<keyword evidence="3" id="KW-1185">Reference proteome</keyword>